<evidence type="ECO:0000256" key="2">
    <source>
        <dbReference type="ARBA" id="ARBA00023125"/>
    </source>
</evidence>
<comment type="caution">
    <text evidence="6">The sequence shown here is derived from an EMBL/GenBank/DDBJ whole genome shotgun (WGS) entry which is preliminary data.</text>
</comment>
<organism evidence="6 7">
    <name type="scientific">Enterococcus phoeniculicola ATCC BAA-412</name>
    <dbReference type="NCBI Taxonomy" id="1158610"/>
    <lineage>
        <taxon>Bacteria</taxon>
        <taxon>Bacillati</taxon>
        <taxon>Bacillota</taxon>
        <taxon>Bacilli</taxon>
        <taxon>Lactobacillales</taxon>
        <taxon>Enterococcaceae</taxon>
        <taxon>Enterococcus</taxon>
    </lineage>
</organism>
<evidence type="ECO:0000259" key="5">
    <source>
        <dbReference type="PROSITE" id="PS50937"/>
    </source>
</evidence>
<dbReference type="Pfam" id="PF13411">
    <property type="entry name" value="MerR_1"/>
    <property type="match status" value="1"/>
</dbReference>
<dbReference type="PATRIC" id="fig|1158610.3.peg.2844"/>
<keyword evidence="3" id="KW-0010">Activator</keyword>
<dbReference type="HOGENOM" id="CLU_060077_0_3_9"/>
<dbReference type="AlphaFoldDB" id="R3W4H5"/>
<dbReference type="PROSITE" id="PS50937">
    <property type="entry name" value="HTH_MERR_2"/>
    <property type="match status" value="1"/>
</dbReference>
<evidence type="ECO:0000256" key="4">
    <source>
        <dbReference type="ARBA" id="ARBA00023163"/>
    </source>
</evidence>
<protein>
    <recommendedName>
        <fullName evidence="5">HTH merR-type domain-containing protein</fullName>
    </recommendedName>
</protein>
<gene>
    <name evidence="6" type="ORF">UC3_02859</name>
</gene>
<dbReference type="InterPro" id="IPR009061">
    <property type="entry name" value="DNA-bd_dom_put_sf"/>
</dbReference>
<keyword evidence="4" id="KW-0804">Transcription</keyword>
<dbReference type="eggNOG" id="COG0789">
    <property type="taxonomic scope" value="Bacteria"/>
</dbReference>
<proteinExistence type="predicted"/>
<dbReference type="PRINTS" id="PR00040">
    <property type="entry name" value="HTHMERR"/>
</dbReference>
<evidence type="ECO:0000256" key="3">
    <source>
        <dbReference type="ARBA" id="ARBA00023159"/>
    </source>
</evidence>
<dbReference type="InterPro" id="IPR012925">
    <property type="entry name" value="TipAS_dom"/>
</dbReference>
<feature type="domain" description="HTH merR-type" evidence="5">
    <location>
        <begin position="1"/>
        <end position="71"/>
    </location>
</feature>
<dbReference type="InterPro" id="IPR047057">
    <property type="entry name" value="MerR_fam"/>
</dbReference>
<sequence>MEYTIKAIAQLSGVSARTLRYYDELKLLKPKRINSSGYRIYGEAEVDRLQQILFYRSLDMKLEEIKKILDQPNFQITTALEGHYRQLLKKRASIDSLISTVEKTLRYQKGESPMTDSEKFEAFKAQKVQENEATYGQELREQYGEEIMKQSNKKFSNLTEEQYQKMNETEKNLISLLRSSLSADADVSEVKTKLVNLHKEWLFYTWPSYSVDAHKGLAEMYLVDERFTSYYDEKAGKGATKLLAEAIKESH</sequence>
<dbReference type="SUPFAM" id="SSF89082">
    <property type="entry name" value="Antibiotic binding domain of TipA-like multidrug resistance regulators"/>
    <property type="match status" value="1"/>
</dbReference>
<reference evidence="6 7" key="1">
    <citation type="submission" date="2013-02" db="EMBL/GenBank/DDBJ databases">
        <title>The Genome Sequence of Enterococcus phoeniculicola BAA-412.</title>
        <authorList>
            <consortium name="The Broad Institute Genome Sequencing Platform"/>
            <consortium name="The Broad Institute Genome Sequencing Center for Infectious Disease"/>
            <person name="Earl A.M."/>
            <person name="Gilmore M.S."/>
            <person name="Lebreton F."/>
            <person name="Walker B."/>
            <person name="Young S.K."/>
            <person name="Zeng Q."/>
            <person name="Gargeya S."/>
            <person name="Fitzgerald M."/>
            <person name="Haas B."/>
            <person name="Abouelleil A."/>
            <person name="Alvarado L."/>
            <person name="Arachchi H.M."/>
            <person name="Berlin A.M."/>
            <person name="Chapman S.B."/>
            <person name="Dewar J."/>
            <person name="Goldberg J."/>
            <person name="Griggs A."/>
            <person name="Gujja S."/>
            <person name="Hansen M."/>
            <person name="Howarth C."/>
            <person name="Imamovic A."/>
            <person name="Larimer J."/>
            <person name="McCowan C."/>
            <person name="Murphy C."/>
            <person name="Neiman D."/>
            <person name="Pearson M."/>
            <person name="Priest M."/>
            <person name="Roberts A."/>
            <person name="Saif S."/>
            <person name="Shea T."/>
            <person name="Sisk P."/>
            <person name="Sykes S."/>
            <person name="Wortman J."/>
            <person name="Nusbaum C."/>
            <person name="Birren B."/>
        </authorList>
    </citation>
    <scope>NUCLEOTIDE SEQUENCE [LARGE SCALE GENOMIC DNA]</scope>
    <source>
        <strain evidence="6 7">ATCC BAA-412</strain>
    </source>
</reference>
<dbReference type="PANTHER" id="PTHR30204:SF90">
    <property type="entry name" value="HTH-TYPE TRANSCRIPTIONAL ACTIVATOR MTA"/>
    <property type="match status" value="1"/>
</dbReference>
<dbReference type="STRING" id="154621.RV11_GL000679"/>
<dbReference type="PANTHER" id="PTHR30204">
    <property type="entry name" value="REDOX-CYCLING DRUG-SENSING TRANSCRIPTIONAL ACTIVATOR SOXR"/>
    <property type="match status" value="1"/>
</dbReference>
<evidence type="ECO:0000313" key="7">
    <source>
        <dbReference type="Proteomes" id="UP000013785"/>
    </source>
</evidence>
<dbReference type="OrthoDB" id="9814833at2"/>
<accession>R3W4H5</accession>
<dbReference type="SUPFAM" id="SSF46955">
    <property type="entry name" value="Putative DNA-binding domain"/>
    <property type="match status" value="1"/>
</dbReference>
<dbReference type="GO" id="GO:0003677">
    <property type="term" value="F:DNA binding"/>
    <property type="evidence" value="ECO:0007669"/>
    <property type="project" value="UniProtKB-KW"/>
</dbReference>
<evidence type="ECO:0000313" key="6">
    <source>
        <dbReference type="EMBL" id="EOL42507.1"/>
    </source>
</evidence>
<dbReference type="SMART" id="SM00422">
    <property type="entry name" value="HTH_MERR"/>
    <property type="match status" value="1"/>
</dbReference>
<keyword evidence="1" id="KW-0805">Transcription regulation</keyword>
<name>R3W4H5_9ENTE</name>
<dbReference type="RefSeq" id="WP_010769494.1">
    <property type="nucleotide sequence ID" value="NZ_ASWE01000001.1"/>
</dbReference>
<dbReference type="Gene3D" id="1.10.1660.10">
    <property type="match status" value="1"/>
</dbReference>
<dbReference type="Gene3D" id="1.10.490.50">
    <property type="entry name" value="Antibiotic binding domain of TipA-like multidrug resistance regulators"/>
    <property type="match status" value="1"/>
</dbReference>
<dbReference type="Pfam" id="PF07739">
    <property type="entry name" value="TipAS"/>
    <property type="match status" value="1"/>
</dbReference>
<dbReference type="Proteomes" id="UP000013785">
    <property type="component" value="Unassembled WGS sequence"/>
</dbReference>
<dbReference type="InterPro" id="IPR000551">
    <property type="entry name" value="MerR-type_HTH_dom"/>
</dbReference>
<dbReference type="CDD" id="cd01106">
    <property type="entry name" value="HTH_TipAL-Mta"/>
    <property type="match status" value="1"/>
</dbReference>
<dbReference type="InterPro" id="IPR036244">
    <property type="entry name" value="TipA-like_antibiotic-bd"/>
</dbReference>
<dbReference type="GO" id="GO:0003700">
    <property type="term" value="F:DNA-binding transcription factor activity"/>
    <property type="evidence" value="ECO:0007669"/>
    <property type="project" value="InterPro"/>
</dbReference>
<dbReference type="EMBL" id="AJAT01000017">
    <property type="protein sequence ID" value="EOL42507.1"/>
    <property type="molecule type" value="Genomic_DNA"/>
</dbReference>
<keyword evidence="2" id="KW-0238">DNA-binding</keyword>
<evidence type="ECO:0000256" key="1">
    <source>
        <dbReference type="ARBA" id="ARBA00023015"/>
    </source>
</evidence>
<keyword evidence="7" id="KW-1185">Reference proteome</keyword>